<evidence type="ECO:0000313" key="2">
    <source>
        <dbReference type="EMBL" id="RVT57012.1"/>
    </source>
</evidence>
<name>A0A3S2TR02_9BACI</name>
<dbReference type="EMBL" id="RZTZ01000020">
    <property type="protein sequence ID" value="RVT57012.1"/>
    <property type="molecule type" value="Genomic_DNA"/>
</dbReference>
<dbReference type="Pfam" id="PF18555">
    <property type="entry name" value="MobL"/>
    <property type="match status" value="1"/>
</dbReference>
<reference evidence="2 3" key="1">
    <citation type="submission" date="2019-01" db="EMBL/GenBank/DDBJ databases">
        <title>Bacillus sp. M5HDSG1-1, whole genome shotgun sequence.</title>
        <authorList>
            <person name="Tuo L."/>
        </authorList>
    </citation>
    <scope>NUCLEOTIDE SEQUENCE [LARGE SCALE GENOMIC DNA]</scope>
    <source>
        <strain evidence="2 3">M5HDSG1-1</strain>
    </source>
</reference>
<evidence type="ECO:0000256" key="1">
    <source>
        <dbReference type="SAM" id="MobiDB-lite"/>
    </source>
</evidence>
<comment type="caution">
    <text evidence="2">The sequence shown here is derived from an EMBL/GenBank/DDBJ whole genome shotgun (WGS) entry which is preliminary data.</text>
</comment>
<dbReference type="InterPro" id="IPR048101">
    <property type="entry name" value="MobP2"/>
</dbReference>
<dbReference type="NCBIfam" id="NF041498">
    <property type="entry name" value="MobP2"/>
    <property type="match status" value="1"/>
</dbReference>
<dbReference type="GeneID" id="87619968"/>
<feature type="region of interest" description="Disordered" evidence="1">
    <location>
        <begin position="491"/>
        <end position="510"/>
    </location>
</feature>
<feature type="region of interest" description="Disordered" evidence="1">
    <location>
        <begin position="427"/>
        <end position="459"/>
    </location>
</feature>
<evidence type="ECO:0000313" key="3">
    <source>
        <dbReference type="Proteomes" id="UP000288024"/>
    </source>
</evidence>
<proteinExistence type="predicted"/>
<dbReference type="RefSeq" id="WP_127742270.1">
    <property type="nucleotide sequence ID" value="NZ_CAJCKN010000031.1"/>
</dbReference>
<organism evidence="2 3">
    <name type="scientific">Niallia taxi</name>
    <dbReference type="NCBI Taxonomy" id="2499688"/>
    <lineage>
        <taxon>Bacteria</taxon>
        <taxon>Bacillati</taxon>
        <taxon>Bacillota</taxon>
        <taxon>Bacilli</taxon>
        <taxon>Bacillales</taxon>
        <taxon>Bacillaceae</taxon>
        <taxon>Niallia</taxon>
    </lineage>
</organism>
<dbReference type="InterPro" id="IPR041073">
    <property type="entry name" value="MobL"/>
</dbReference>
<gene>
    <name evidence="2" type="ORF">EM808_25755</name>
</gene>
<keyword evidence="3" id="KW-1185">Reference proteome</keyword>
<dbReference type="AlphaFoldDB" id="A0A3S2TR02"/>
<dbReference type="Proteomes" id="UP000288024">
    <property type="component" value="Unassembled WGS sequence"/>
</dbReference>
<sequence length="510" mass="60112">MVKPSVILTSQFTTPTAKSFSTYVNYMTRKEALLGSEKSLTEAEEKELSRIQNVIRRYDMEQGNAYLLGNKEEDLSEKELEANTILKTKNEFQSETDFSKYFSYMSRQYALEKKKKLSLDEEKELEVIKYSISNLPNQNLISEAKTPSLEIKEGVFSIDNTLTTKDLEQVHDTIKKAQNNGSVFYQDVISFDNDFLIKEKLLNPKTNELDEKKIQYASRKMMDSMFKDEKIESGYWFASIHRNTKHIHIHYGTVELQNTRELMTVEEDGVSYLAPKGKRKQKTIDNMKSTFANALIDRTAELSRISELRNTLVDEIKQTYAEDKEYLEQVKILKDIYSVLPANKKHWQYGSKHVTNQTRNKIDYVTEYLMRSNPHYKEYLEKTEEESSYRKELFGDTQRADKDYGWNKKKDIQKRLGNALLAQMKKQSTDSEVMKRNYLDNPYSKKTNQESSYKEKTNYKKGSYKKPLISRKTMHQLERAVNDDYAKYRAEKEHEQVQQRIAREQERNEF</sequence>
<accession>A0A3S2TR02</accession>
<protein>
    <submittedName>
        <fullName evidence="2">Uncharacterized protein</fullName>
    </submittedName>
</protein>
<feature type="compositionally biased region" description="Basic and acidic residues" evidence="1">
    <location>
        <begin position="427"/>
        <end position="438"/>
    </location>
</feature>